<dbReference type="AlphaFoldDB" id="A0A9P5K854"/>
<keyword evidence="2" id="KW-1185">Reference proteome</keyword>
<protein>
    <submittedName>
        <fullName evidence="1">Uncharacterized protein</fullName>
    </submittedName>
</protein>
<proteinExistence type="predicted"/>
<reference evidence="1" key="1">
    <citation type="submission" date="2019-06" db="EMBL/GenBank/DDBJ databases">
        <authorList>
            <person name="Gan P."/>
            <person name="Shirasu K."/>
        </authorList>
    </citation>
    <scope>NUCLEOTIDE SEQUENCE [LARGE SCALE GENOMIC DNA]</scope>
    <source>
        <strain evidence="1">CAD2</strain>
    </source>
</reference>
<dbReference type="EMBL" id="QPMT01000007">
    <property type="protein sequence ID" value="KAF4862888.1"/>
    <property type="molecule type" value="Genomic_DNA"/>
</dbReference>
<evidence type="ECO:0000313" key="2">
    <source>
        <dbReference type="Proteomes" id="UP000711996"/>
    </source>
</evidence>
<comment type="caution">
    <text evidence="1">The sequence shown here is derived from an EMBL/GenBank/DDBJ whole genome shotgun (WGS) entry which is preliminary data.</text>
</comment>
<name>A0A9P5K854_COLSI</name>
<sequence>MRPLARGEVFASQRSIS</sequence>
<organism evidence="1 2">
    <name type="scientific">Colletotrichum siamense</name>
    <name type="common">Anthracnose fungus</name>
    <dbReference type="NCBI Taxonomy" id="690259"/>
    <lineage>
        <taxon>Eukaryota</taxon>
        <taxon>Fungi</taxon>
        <taxon>Dikarya</taxon>
        <taxon>Ascomycota</taxon>
        <taxon>Pezizomycotina</taxon>
        <taxon>Sordariomycetes</taxon>
        <taxon>Hypocreomycetidae</taxon>
        <taxon>Glomerellales</taxon>
        <taxon>Glomerellaceae</taxon>
        <taxon>Colletotrichum</taxon>
        <taxon>Colletotrichum gloeosporioides species complex</taxon>
    </lineage>
</organism>
<gene>
    <name evidence="1" type="ORF">CGCSCA2_v003152</name>
</gene>
<evidence type="ECO:0000313" key="1">
    <source>
        <dbReference type="EMBL" id="KAF4862888.1"/>
    </source>
</evidence>
<dbReference type="Proteomes" id="UP000711996">
    <property type="component" value="Unassembled WGS sequence"/>
</dbReference>
<accession>A0A9P5K854</accession>